<dbReference type="PANTHER" id="PTHR30336">
    <property type="entry name" value="INNER MEMBRANE PROTEIN, PROBABLE PERMEASE"/>
    <property type="match status" value="1"/>
</dbReference>
<feature type="domain" description="DUF218" evidence="2">
    <location>
        <begin position="51"/>
        <end position="191"/>
    </location>
</feature>
<evidence type="ECO:0000259" key="2">
    <source>
        <dbReference type="Pfam" id="PF02698"/>
    </source>
</evidence>
<accession>A0ABR6CJM2</accession>
<keyword evidence="1" id="KW-0812">Transmembrane</keyword>
<organism evidence="3 4">
    <name type="scientific">Peribacillus huizhouensis</name>
    <dbReference type="NCBI Taxonomy" id="1501239"/>
    <lineage>
        <taxon>Bacteria</taxon>
        <taxon>Bacillati</taxon>
        <taxon>Bacillota</taxon>
        <taxon>Bacilli</taxon>
        <taxon>Bacillales</taxon>
        <taxon>Bacillaceae</taxon>
        <taxon>Peribacillus</taxon>
    </lineage>
</organism>
<dbReference type="InterPro" id="IPR051599">
    <property type="entry name" value="Cell_Envelope_Assoc"/>
</dbReference>
<dbReference type="Gene3D" id="3.40.50.620">
    <property type="entry name" value="HUPs"/>
    <property type="match status" value="1"/>
</dbReference>
<keyword evidence="1" id="KW-1133">Transmembrane helix</keyword>
<protein>
    <submittedName>
        <fullName evidence="3">Uncharacterized SAM-binding protein YcdF (DUF218 family)</fullName>
    </submittedName>
</protein>
<comment type="caution">
    <text evidence="3">The sequence shown here is derived from an EMBL/GenBank/DDBJ whole genome shotgun (WGS) entry which is preliminary data.</text>
</comment>
<reference evidence="3 4" key="1">
    <citation type="submission" date="2020-08" db="EMBL/GenBank/DDBJ databases">
        <title>Genomic Encyclopedia of Type Strains, Phase IV (KMG-IV): sequencing the most valuable type-strain genomes for metagenomic binning, comparative biology and taxonomic classification.</title>
        <authorList>
            <person name="Goeker M."/>
        </authorList>
    </citation>
    <scope>NUCLEOTIDE SEQUENCE [LARGE SCALE GENOMIC DNA]</scope>
    <source>
        <strain evidence="3 4">DSM 105481</strain>
    </source>
</reference>
<gene>
    <name evidence="3" type="ORF">HNP81_000388</name>
</gene>
<proteinExistence type="predicted"/>
<dbReference type="InterPro" id="IPR003848">
    <property type="entry name" value="DUF218"/>
</dbReference>
<dbReference type="RefSeq" id="WP_182501361.1">
    <property type="nucleotide sequence ID" value="NZ_JACJHX010000001.1"/>
</dbReference>
<name>A0ABR6CJM2_9BACI</name>
<dbReference type="Pfam" id="PF02698">
    <property type="entry name" value="DUF218"/>
    <property type="match status" value="1"/>
</dbReference>
<evidence type="ECO:0000256" key="1">
    <source>
        <dbReference type="SAM" id="Phobius"/>
    </source>
</evidence>
<dbReference type="PANTHER" id="PTHR30336:SF4">
    <property type="entry name" value="ENVELOPE BIOGENESIS FACTOR ELYC"/>
    <property type="match status" value="1"/>
</dbReference>
<feature type="transmembrane region" description="Helical" evidence="1">
    <location>
        <begin position="16"/>
        <end position="34"/>
    </location>
</feature>
<dbReference type="Proteomes" id="UP000626697">
    <property type="component" value="Unassembled WGS sequence"/>
</dbReference>
<dbReference type="EMBL" id="JACJHX010000001">
    <property type="protein sequence ID" value="MBA9025106.1"/>
    <property type="molecule type" value="Genomic_DNA"/>
</dbReference>
<dbReference type="InterPro" id="IPR014729">
    <property type="entry name" value="Rossmann-like_a/b/a_fold"/>
</dbReference>
<evidence type="ECO:0000313" key="4">
    <source>
        <dbReference type="Proteomes" id="UP000626697"/>
    </source>
</evidence>
<evidence type="ECO:0000313" key="3">
    <source>
        <dbReference type="EMBL" id="MBA9025106.1"/>
    </source>
</evidence>
<keyword evidence="1" id="KW-0472">Membrane</keyword>
<dbReference type="CDD" id="cd06259">
    <property type="entry name" value="YdcF-like"/>
    <property type="match status" value="1"/>
</dbReference>
<keyword evidence="4" id="KW-1185">Reference proteome</keyword>
<sequence length="210" mass="23382">MKTSFSTNIRGRINKIRNLILIATILGAIYIAFLHNNIHQAIQKEASNHADYLIVLGAQVRGTVPSLALQYRINTAADYLTKNKSTIAIVSGGQGNGEDISEAEAMKQGLVKCGIDESRIIMEDRSTSTYENIKYSKLLIPKGAVRGFIVTNDFHVYRAEKIAASQGLKLQGISAETPKVVLVKSYIREYMAITKFYGTELLRVTHFWEN</sequence>